<accession>A0ABW3TVI6</accession>
<dbReference type="PROSITE" id="PS50111">
    <property type="entry name" value="CHEMOTAXIS_TRANSDUC_2"/>
    <property type="match status" value="1"/>
</dbReference>
<sequence length="561" mass="60743">MSIGKKIYAGFGAVLVILIVISAFSIYESRNITSSYEKMLNNRMKQSELSERIQKEMGMQGLYIRAYILQNDENLLPMLQNHQQRLKSAVDELSTYTHSDEMKSLTAIVKENISLFDEAATEVIDLAKAGKTMEALKVLNGEASEANINIEAASVEIIAYQENQLKQERAEVEHTVRIAEIVLWSAIIIGLILGALIAVTIANAVSKPVRSLANAAVRIAEGDLTVPNIEVKSKDEIKELAVSFNMMKDNLQKLISEVNGSALHVTASAEQLSASMDEVARASQELSGNMDFLSNGSKTAAASAQESSVAMEETSGGLQKIAESTQLLKSTAADTMVIAENSEESIETAKGQMALIYNSSNKMSELIRRLSRQSVEIEKITKVITEITEQTNLLSLNAAIEAARAGEHGKGFAVVADEVRKLAEESKQSASQIVSLIAEIQKDTKDVEMAVDESLKNVGSGVETIEVAGEAFTRIIASVNTMSDQIEEISSATEEISASAEEVAASVQEISSQATDSSNTTEQNAAAIEEQMATIEEVNAVAHDLSKQAMELQHMVQRFTI</sequence>
<keyword evidence="4 6" id="KW-0807">Transducer</keyword>
<evidence type="ECO:0000256" key="6">
    <source>
        <dbReference type="PROSITE-ProRule" id="PRU00284"/>
    </source>
</evidence>
<dbReference type="SUPFAM" id="SSF58104">
    <property type="entry name" value="Methyl-accepting chemotaxis protein (MCP) signaling domain"/>
    <property type="match status" value="1"/>
</dbReference>
<dbReference type="SMART" id="SM00304">
    <property type="entry name" value="HAMP"/>
    <property type="match status" value="1"/>
</dbReference>
<protein>
    <submittedName>
        <fullName evidence="10">Methyl-accepting chemotaxis protein</fullName>
    </submittedName>
</protein>
<dbReference type="CDD" id="cd11386">
    <property type="entry name" value="MCP_signal"/>
    <property type="match status" value="1"/>
</dbReference>
<feature type="domain" description="Methyl-accepting transducer" evidence="8">
    <location>
        <begin position="275"/>
        <end position="511"/>
    </location>
</feature>
<proteinExistence type="inferred from homology"/>
<dbReference type="Pfam" id="PF12729">
    <property type="entry name" value="4HB_MCP_1"/>
    <property type="match status" value="1"/>
</dbReference>
<evidence type="ECO:0000256" key="7">
    <source>
        <dbReference type="SAM" id="Phobius"/>
    </source>
</evidence>
<dbReference type="SMART" id="SM00283">
    <property type="entry name" value="MA"/>
    <property type="match status" value="1"/>
</dbReference>
<dbReference type="EMBL" id="JBHTLT010000033">
    <property type="protein sequence ID" value="MFD1204806.1"/>
    <property type="molecule type" value="Genomic_DNA"/>
</dbReference>
<dbReference type="PRINTS" id="PR00260">
    <property type="entry name" value="CHEMTRNSDUCR"/>
</dbReference>
<evidence type="ECO:0000256" key="4">
    <source>
        <dbReference type="ARBA" id="ARBA00023224"/>
    </source>
</evidence>
<dbReference type="Pfam" id="PF00672">
    <property type="entry name" value="HAMP"/>
    <property type="match status" value="1"/>
</dbReference>
<dbReference type="PROSITE" id="PS50885">
    <property type="entry name" value="HAMP"/>
    <property type="match status" value="1"/>
</dbReference>
<dbReference type="Gene3D" id="1.10.287.950">
    <property type="entry name" value="Methyl-accepting chemotaxis protein"/>
    <property type="match status" value="1"/>
</dbReference>
<feature type="transmembrane region" description="Helical" evidence="7">
    <location>
        <begin position="181"/>
        <end position="205"/>
    </location>
</feature>
<feature type="domain" description="HAMP" evidence="9">
    <location>
        <begin position="203"/>
        <end position="256"/>
    </location>
</feature>
<comment type="similarity">
    <text evidence="5">Belongs to the methyl-accepting chemotaxis (MCP) protein family.</text>
</comment>
<dbReference type="CDD" id="cd06225">
    <property type="entry name" value="HAMP"/>
    <property type="match status" value="1"/>
</dbReference>
<dbReference type="Pfam" id="PF00015">
    <property type="entry name" value="MCPsignal"/>
    <property type="match status" value="1"/>
</dbReference>
<evidence type="ECO:0000256" key="2">
    <source>
        <dbReference type="ARBA" id="ARBA00022475"/>
    </source>
</evidence>
<feature type="transmembrane region" description="Helical" evidence="7">
    <location>
        <begin position="7"/>
        <end position="27"/>
    </location>
</feature>
<keyword evidence="2" id="KW-1003">Cell membrane</keyword>
<dbReference type="InterPro" id="IPR003660">
    <property type="entry name" value="HAMP_dom"/>
</dbReference>
<name>A0ABW3TVI6_9BACL</name>
<gene>
    <name evidence="10" type="ORF">ACFQ38_06805</name>
</gene>
<keyword evidence="7" id="KW-0812">Transmembrane</keyword>
<dbReference type="RefSeq" id="WP_381480158.1">
    <property type="nucleotide sequence ID" value="NZ_JBHTLT010000033.1"/>
</dbReference>
<evidence type="ECO:0000313" key="11">
    <source>
        <dbReference type="Proteomes" id="UP001597231"/>
    </source>
</evidence>
<reference evidence="11" key="1">
    <citation type="journal article" date="2019" name="Int. J. Syst. Evol. Microbiol.">
        <title>The Global Catalogue of Microorganisms (GCM) 10K type strain sequencing project: providing services to taxonomists for standard genome sequencing and annotation.</title>
        <authorList>
            <consortium name="The Broad Institute Genomics Platform"/>
            <consortium name="The Broad Institute Genome Sequencing Center for Infectious Disease"/>
            <person name="Wu L."/>
            <person name="Ma J."/>
        </authorList>
    </citation>
    <scope>NUCLEOTIDE SEQUENCE [LARGE SCALE GENOMIC DNA]</scope>
    <source>
        <strain evidence="11">CCUG 53915</strain>
    </source>
</reference>
<evidence type="ECO:0000313" key="10">
    <source>
        <dbReference type="EMBL" id="MFD1204806.1"/>
    </source>
</evidence>
<comment type="caution">
    <text evidence="10">The sequence shown here is derived from an EMBL/GenBank/DDBJ whole genome shotgun (WGS) entry which is preliminary data.</text>
</comment>
<dbReference type="PANTHER" id="PTHR32089">
    <property type="entry name" value="METHYL-ACCEPTING CHEMOTAXIS PROTEIN MCPB"/>
    <property type="match status" value="1"/>
</dbReference>
<dbReference type="InterPro" id="IPR004089">
    <property type="entry name" value="MCPsignal_dom"/>
</dbReference>
<dbReference type="Proteomes" id="UP001597231">
    <property type="component" value="Unassembled WGS sequence"/>
</dbReference>
<dbReference type="Gene3D" id="6.10.340.10">
    <property type="match status" value="1"/>
</dbReference>
<keyword evidence="11" id="KW-1185">Reference proteome</keyword>
<evidence type="ECO:0000259" key="9">
    <source>
        <dbReference type="PROSITE" id="PS50885"/>
    </source>
</evidence>
<comment type="subcellular location">
    <subcellularLocation>
        <location evidence="1">Cell membrane</location>
    </subcellularLocation>
</comment>
<evidence type="ECO:0000256" key="5">
    <source>
        <dbReference type="ARBA" id="ARBA00029447"/>
    </source>
</evidence>
<dbReference type="PANTHER" id="PTHR32089:SF112">
    <property type="entry name" value="LYSOZYME-LIKE PROTEIN-RELATED"/>
    <property type="match status" value="1"/>
</dbReference>
<evidence type="ECO:0000256" key="1">
    <source>
        <dbReference type="ARBA" id="ARBA00004236"/>
    </source>
</evidence>
<evidence type="ECO:0000259" key="8">
    <source>
        <dbReference type="PROSITE" id="PS50111"/>
    </source>
</evidence>
<organism evidence="10 11">
    <name type="scientific">Sporosarcina contaminans</name>
    <dbReference type="NCBI Taxonomy" id="633403"/>
    <lineage>
        <taxon>Bacteria</taxon>
        <taxon>Bacillati</taxon>
        <taxon>Bacillota</taxon>
        <taxon>Bacilli</taxon>
        <taxon>Bacillales</taxon>
        <taxon>Caryophanaceae</taxon>
        <taxon>Sporosarcina</taxon>
    </lineage>
</organism>
<evidence type="ECO:0000256" key="3">
    <source>
        <dbReference type="ARBA" id="ARBA00023136"/>
    </source>
</evidence>
<dbReference type="InterPro" id="IPR004090">
    <property type="entry name" value="Chemotax_Me-accpt_rcpt"/>
</dbReference>
<dbReference type="InterPro" id="IPR024478">
    <property type="entry name" value="HlyB_4HB_MCP"/>
</dbReference>
<keyword evidence="7" id="KW-1133">Transmembrane helix</keyword>
<keyword evidence="3 7" id="KW-0472">Membrane</keyword>